<feature type="compositionally biased region" description="Basic and acidic residues" evidence="1">
    <location>
        <begin position="51"/>
        <end position="67"/>
    </location>
</feature>
<dbReference type="Proteomes" id="UP000679129">
    <property type="component" value="Chromosome"/>
</dbReference>
<gene>
    <name evidence="2" type="ORF">KOY48_01275</name>
</gene>
<proteinExistence type="predicted"/>
<feature type="compositionally biased region" description="Polar residues" evidence="1">
    <location>
        <begin position="36"/>
        <end position="50"/>
    </location>
</feature>
<evidence type="ECO:0000313" key="2">
    <source>
        <dbReference type="EMBL" id="QWQ32478.1"/>
    </source>
</evidence>
<dbReference type="KEGG" id="mnd:KOY48_01275"/>
<protein>
    <submittedName>
        <fullName evidence="2">Uncharacterized protein</fullName>
    </submittedName>
</protein>
<reference evidence="2" key="1">
    <citation type="submission" date="2021-06" db="EMBL/GenBank/DDBJ databases">
        <title>An adapted protocol for Saccharibacteria cultivation: two new species join this phylum of Candidate Phyla Radiations.</title>
        <authorList>
            <person name="Ibrahim A."/>
            <person name="Maatouk M."/>
            <person name="Zgheib R."/>
            <person name="Haddad G."/>
            <person name="Bou Khalil J."/>
            <person name="Raoult D."/>
            <person name="Bittar F."/>
        </authorList>
    </citation>
    <scope>NUCLEOTIDE SEQUENCE</scope>
    <source>
        <strain evidence="2">IHU1</strain>
    </source>
</reference>
<name>A0A8F1MDB2_9BACT</name>
<keyword evidence="3" id="KW-1185">Reference proteome</keyword>
<sequence length="125" mass="14104">MAKRKYELPITSNVVMGIGLELGTDEGGIRPKETITEGTATESDTETLLSQREEARRNMTPEEQRTADEAAIRAIYEKYMKRAGDESLSLEDRENWNNAARELAATYKLYLITSILSFQLTLISL</sequence>
<evidence type="ECO:0000256" key="1">
    <source>
        <dbReference type="SAM" id="MobiDB-lite"/>
    </source>
</evidence>
<accession>A0A8F1MDB2</accession>
<organism evidence="2 3">
    <name type="scientific">Candidatus Minimicrobia naudis</name>
    <dbReference type="NCBI Taxonomy" id="2841263"/>
    <lineage>
        <taxon>Bacteria</taxon>
        <taxon>Candidatus Saccharimonadota</taxon>
        <taxon>Candidatus Saccharimonadota incertae sedis</taxon>
        <taxon>Candidatus Minimicrobia</taxon>
    </lineage>
</organism>
<dbReference type="EMBL" id="CP076460">
    <property type="protein sequence ID" value="QWQ32478.1"/>
    <property type="molecule type" value="Genomic_DNA"/>
</dbReference>
<feature type="region of interest" description="Disordered" evidence="1">
    <location>
        <begin position="22"/>
        <end position="67"/>
    </location>
</feature>
<dbReference type="AlphaFoldDB" id="A0A8F1MDB2"/>
<evidence type="ECO:0000313" key="3">
    <source>
        <dbReference type="Proteomes" id="UP000679129"/>
    </source>
</evidence>